<proteinExistence type="predicted"/>
<protein>
    <submittedName>
        <fullName evidence="1">Uncharacterized protein</fullName>
    </submittedName>
</protein>
<accession>A0ABP0W2M5</accession>
<evidence type="ECO:0000313" key="1">
    <source>
        <dbReference type="EMBL" id="CAK9259827.1"/>
    </source>
</evidence>
<reference evidence="1" key="1">
    <citation type="submission" date="2024-02" db="EMBL/GenBank/DDBJ databases">
        <authorList>
            <consortium name="ELIXIR-Norway"/>
            <consortium name="Elixir Norway"/>
        </authorList>
    </citation>
    <scope>NUCLEOTIDE SEQUENCE</scope>
</reference>
<sequence length="85" mass="9771">MWKKLAWDPLCMSTSGIYYPNGSLVVQYQEEKVAEFTEADAKESQIMSSFAVKSFRLFRRLQQRVSDCFGVWSSSQFLLFSALAV</sequence>
<dbReference type="Proteomes" id="UP001497444">
    <property type="component" value="Chromosome 12"/>
</dbReference>
<gene>
    <name evidence="1" type="ORF">CSSPJE1EN1_LOCUS5305</name>
</gene>
<keyword evidence="2" id="KW-1185">Reference proteome</keyword>
<name>A0ABP0W2M5_9BRYO</name>
<dbReference type="EMBL" id="OZ020107">
    <property type="protein sequence ID" value="CAK9259827.1"/>
    <property type="molecule type" value="Genomic_DNA"/>
</dbReference>
<organism evidence="1 2">
    <name type="scientific">Sphagnum jensenii</name>
    <dbReference type="NCBI Taxonomy" id="128206"/>
    <lineage>
        <taxon>Eukaryota</taxon>
        <taxon>Viridiplantae</taxon>
        <taxon>Streptophyta</taxon>
        <taxon>Embryophyta</taxon>
        <taxon>Bryophyta</taxon>
        <taxon>Sphagnophytina</taxon>
        <taxon>Sphagnopsida</taxon>
        <taxon>Sphagnales</taxon>
        <taxon>Sphagnaceae</taxon>
        <taxon>Sphagnum</taxon>
    </lineage>
</organism>
<evidence type="ECO:0000313" key="2">
    <source>
        <dbReference type="Proteomes" id="UP001497444"/>
    </source>
</evidence>